<dbReference type="GO" id="GO:0008270">
    <property type="term" value="F:zinc ion binding"/>
    <property type="evidence" value="ECO:0007669"/>
    <property type="project" value="UniProtKB-KW"/>
</dbReference>
<evidence type="ECO:0000256" key="5">
    <source>
        <dbReference type="ARBA" id="ARBA00022801"/>
    </source>
</evidence>
<dbReference type="RefSeq" id="WP_073473521.1">
    <property type="nucleotide sequence ID" value="NZ_FQZU01000004.1"/>
</dbReference>
<dbReference type="GO" id="GO:0004252">
    <property type="term" value="F:serine-type endopeptidase activity"/>
    <property type="evidence" value="ECO:0007669"/>
    <property type="project" value="InterPro"/>
</dbReference>
<dbReference type="InterPro" id="IPR041166">
    <property type="entry name" value="Rubredoxin_2"/>
</dbReference>
<dbReference type="NCBIfam" id="TIGR00416">
    <property type="entry name" value="sms"/>
    <property type="match status" value="1"/>
</dbReference>
<keyword evidence="5" id="KW-0378">Hydrolase</keyword>
<feature type="short sequence motif" description="RadA KNRFG motif" evidence="11">
    <location>
        <begin position="255"/>
        <end position="259"/>
    </location>
</feature>
<dbReference type="FunFam" id="3.40.50.300:FF:000050">
    <property type="entry name" value="DNA repair protein RadA"/>
    <property type="match status" value="1"/>
</dbReference>
<keyword evidence="10 11" id="KW-0234">DNA repair</keyword>
<sequence length="456" mass="48921">MKKAQKTVFTCQDCGYTTPKWMGKCPDCGQWHSMVEGKPKAPSSAAKAHFDLSGPESRPVPIDSVDGIVEDRLATGIMELDRVLGGGLVAGSMVLIGGDPGIGKSTLMLQTMQSLAYAGMKVLYVSGEESVRQIKLRSQRTGSANPNLFVYSEIVLEQILDVLDQEKPQAVVLDSVQTLYSQDLTSAPGSVSQVREVTFKLAMHAKKTGIPTFLVGHVTKDGAIAGPRLLEHMVDTVLYFEGERNHIYRVLRAVKNRFGSTNEIGVFEMAEHGLMEVSNPSAVFLSERPEHASGSAVTASLEGSRPILLEIQALASTSSFASPRRTVLGLDSNKVALLVAVLEKKVGMPLMDQDVFMNVAGGVRVTEPAVDLAMVGAVASSFLDRPVPRDTVLMGEVGLTGEIRGVGQMETRIKEAAKMGFEQCLAPASSLRNLRPPSGVKVVGVKSVSQALEHLF</sequence>
<dbReference type="Proteomes" id="UP000183994">
    <property type="component" value="Unassembled WGS sequence"/>
</dbReference>
<accession>A0A1M6GBH1</accession>
<evidence type="ECO:0000313" key="16">
    <source>
        <dbReference type="Proteomes" id="UP000183994"/>
    </source>
</evidence>
<evidence type="ECO:0000256" key="6">
    <source>
        <dbReference type="ARBA" id="ARBA00022833"/>
    </source>
</evidence>
<evidence type="ECO:0000256" key="8">
    <source>
        <dbReference type="ARBA" id="ARBA00023016"/>
    </source>
</evidence>
<keyword evidence="16" id="KW-1185">Reference proteome</keyword>
<organism evidence="15 16">
    <name type="scientific">Desulfatibacillum alkenivorans DSM 16219</name>
    <dbReference type="NCBI Taxonomy" id="1121393"/>
    <lineage>
        <taxon>Bacteria</taxon>
        <taxon>Pseudomonadati</taxon>
        <taxon>Thermodesulfobacteriota</taxon>
        <taxon>Desulfobacteria</taxon>
        <taxon>Desulfobacterales</taxon>
        <taxon>Desulfatibacillaceae</taxon>
        <taxon>Desulfatibacillum</taxon>
    </lineage>
</organism>
<keyword evidence="2 11" id="KW-0547">Nucleotide-binding</keyword>
<comment type="function">
    <text evidence="13">DNA-dependent ATPase involved in processing of recombination intermediates, plays a role in repairing DNA breaks. Stimulates the branch migration of RecA-mediated strand transfer reactions, allowing the 3' invading strand to extend heteroduplex DNA faster. Binds ssDNA in the presence of ADP but not other nucleotides, has ATPase activity that is stimulated by ssDNA and various branched DNA structures, but inhibited by SSB. Does not have RecA's homology-searching function.</text>
</comment>
<evidence type="ECO:0000256" key="2">
    <source>
        <dbReference type="ARBA" id="ARBA00022741"/>
    </source>
</evidence>
<comment type="domain">
    <text evidence="11">The middle region has homology to RecA with ATPase motifs including the RadA KNRFG motif, while the C-terminus is homologous to Lon protease.</text>
</comment>
<dbReference type="Pfam" id="PF05362">
    <property type="entry name" value="Lon_C"/>
    <property type="match status" value="1"/>
</dbReference>
<evidence type="ECO:0000256" key="9">
    <source>
        <dbReference type="ARBA" id="ARBA00023125"/>
    </source>
</evidence>
<dbReference type="InterPro" id="IPR003593">
    <property type="entry name" value="AAA+_ATPase"/>
</dbReference>
<keyword evidence="6 13" id="KW-0862">Zinc</keyword>
<dbReference type="AlphaFoldDB" id="A0A1M6GBH1"/>
<dbReference type="GO" id="GO:0005829">
    <property type="term" value="C:cytosol"/>
    <property type="evidence" value="ECO:0007669"/>
    <property type="project" value="TreeGrafter"/>
</dbReference>
<dbReference type="PRINTS" id="PR01874">
    <property type="entry name" value="DNAREPAIRADA"/>
</dbReference>
<evidence type="ECO:0000256" key="4">
    <source>
        <dbReference type="ARBA" id="ARBA00022771"/>
    </source>
</evidence>
<evidence type="ECO:0000313" key="15">
    <source>
        <dbReference type="EMBL" id="SHJ07257.1"/>
    </source>
</evidence>
<comment type="similarity">
    <text evidence="11 13">Belongs to the RecA family. RadA subfamily.</text>
</comment>
<evidence type="ECO:0000259" key="14">
    <source>
        <dbReference type="PROSITE" id="PS50162"/>
    </source>
</evidence>
<dbReference type="PANTHER" id="PTHR32472:SF10">
    <property type="entry name" value="DNA REPAIR PROTEIN RADA-LIKE PROTEIN"/>
    <property type="match status" value="1"/>
</dbReference>
<dbReference type="InterPro" id="IPR020568">
    <property type="entry name" value="Ribosomal_Su5_D2-typ_SF"/>
</dbReference>
<dbReference type="InterPro" id="IPR020588">
    <property type="entry name" value="RecA_ATP-bd"/>
</dbReference>
<dbReference type="STRING" id="1121393.SAMN02745216_00959"/>
<dbReference type="PROSITE" id="PS50162">
    <property type="entry name" value="RECA_2"/>
    <property type="match status" value="1"/>
</dbReference>
<dbReference type="OrthoDB" id="9803906at2"/>
<dbReference type="Gene3D" id="3.40.50.300">
    <property type="entry name" value="P-loop containing nucleotide triphosphate hydrolases"/>
    <property type="match status" value="1"/>
</dbReference>
<evidence type="ECO:0000256" key="11">
    <source>
        <dbReference type="HAMAP-Rule" id="MF_01498"/>
    </source>
</evidence>
<dbReference type="GO" id="GO:0004176">
    <property type="term" value="F:ATP-dependent peptidase activity"/>
    <property type="evidence" value="ECO:0007669"/>
    <property type="project" value="InterPro"/>
</dbReference>
<dbReference type="GO" id="GO:0003684">
    <property type="term" value="F:damaged DNA binding"/>
    <property type="evidence" value="ECO:0007669"/>
    <property type="project" value="InterPro"/>
</dbReference>
<dbReference type="InterPro" id="IPR004504">
    <property type="entry name" value="DNA_repair_RadA"/>
</dbReference>
<feature type="domain" description="RecA family profile 1" evidence="14">
    <location>
        <begin position="69"/>
        <end position="218"/>
    </location>
</feature>
<keyword evidence="1 11" id="KW-0479">Metal-binding</keyword>
<keyword evidence="3 11" id="KW-0227">DNA damage</keyword>
<protein>
    <recommendedName>
        <fullName evidence="11 12">DNA repair protein RadA</fullName>
    </recommendedName>
</protein>
<dbReference type="HAMAP" id="MF_01498">
    <property type="entry name" value="RadA_bact"/>
    <property type="match status" value="1"/>
</dbReference>
<dbReference type="GO" id="GO:0005524">
    <property type="term" value="F:ATP binding"/>
    <property type="evidence" value="ECO:0007669"/>
    <property type="project" value="UniProtKB-UniRule"/>
</dbReference>
<evidence type="ECO:0000256" key="13">
    <source>
        <dbReference type="RuleBase" id="RU003555"/>
    </source>
</evidence>
<dbReference type="InterPro" id="IPR014721">
    <property type="entry name" value="Ribsml_uS5_D2-typ_fold_subgr"/>
</dbReference>
<dbReference type="CDD" id="cd01121">
    <property type="entry name" value="RadA_SMS_N"/>
    <property type="match status" value="1"/>
</dbReference>
<dbReference type="PANTHER" id="PTHR32472">
    <property type="entry name" value="DNA REPAIR PROTEIN RADA"/>
    <property type="match status" value="1"/>
</dbReference>
<dbReference type="InterPro" id="IPR008269">
    <property type="entry name" value="Lon_proteolytic"/>
</dbReference>
<dbReference type="EMBL" id="FQZU01000004">
    <property type="protein sequence ID" value="SHJ07257.1"/>
    <property type="molecule type" value="Genomic_DNA"/>
</dbReference>
<dbReference type="SUPFAM" id="SSF54211">
    <property type="entry name" value="Ribosomal protein S5 domain 2-like"/>
    <property type="match status" value="1"/>
</dbReference>
<dbReference type="Pfam" id="PF18073">
    <property type="entry name" value="Zn_ribbon_LapB"/>
    <property type="match status" value="1"/>
</dbReference>
<dbReference type="GO" id="GO:0000725">
    <property type="term" value="P:recombinational repair"/>
    <property type="evidence" value="ECO:0007669"/>
    <property type="project" value="UniProtKB-UniRule"/>
</dbReference>
<proteinExistence type="inferred from homology"/>
<dbReference type="Pfam" id="PF13481">
    <property type="entry name" value="AAA_25"/>
    <property type="match status" value="1"/>
</dbReference>
<name>A0A1M6GBH1_9BACT</name>
<evidence type="ECO:0000256" key="1">
    <source>
        <dbReference type="ARBA" id="ARBA00022723"/>
    </source>
</evidence>
<feature type="region of interest" description="Lon-protease-like" evidence="11">
    <location>
        <begin position="354"/>
        <end position="456"/>
    </location>
</feature>
<evidence type="ECO:0000256" key="12">
    <source>
        <dbReference type="NCBIfam" id="TIGR00416"/>
    </source>
</evidence>
<reference evidence="16" key="1">
    <citation type="submission" date="2016-11" db="EMBL/GenBank/DDBJ databases">
        <authorList>
            <person name="Varghese N."/>
            <person name="Submissions S."/>
        </authorList>
    </citation>
    <scope>NUCLEOTIDE SEQUENCE [LARGE SCALE GENOMIC DNA]</scope>
    <source>
        <strain evidence="16">DSM 16219</strain>
    </source>
</reference>
<gene>
    <name evidence="11" type="primary">radA</name>
    <name evidence="15" type="ORF">SAMN02745216_00959</name>
</gene>
<keyword evidence="4 13" id="KW-0863">Zinc-finger</keyword>
<keyword evidence="8 11" id="KW-0346">Stress response</keyword>
<evidence type="ECO:0000256" key="3">
    <source>
        <dbReference type="ARBA" id="ARBA00022763"/>
    </source>
</evidence>
<dbReference type="InterPro" id="IPR027417">
    <property type="entry name" value="P-loop_NTPase"/>
</dbReference>
<evidence type="ECO:0000256" key="7">
    <source>
        <dbReference type="ARBA" id="ARBA00022840"/>
    </source>
</evidence>
<dbReference type="GO" id="GO:0006508">
    <property type="term" value="P:proteolysis"/>
    <property type="evidence" value="ECO:0007669"/>
    <property type="project" value="InterPro"/>
</dbReference>
<feature type="binding site" evidence="11">
    <location>
        <begin position="98"/>
        <end position="105"/>
    </location>
    <ligand>
        <name>ATP</name>
        <dbReference type="ChEBI" id="CHEBI:30616"/>
    </ligand>
</feature>
<dbReference type="SMART" id="SM00382">
    <property type="entry name" value="AAA"/>
    <property type="match status" value="1"/>
</dbReference>
<dbReference type="Gene3D" id="3.30.230.10">
    <property type="match status" value="1"/>
</dbReference>
<comment type="function">
    <text evidence="11">Plays a role in repairing double-strand DNA breaks, probably involving stabilizing or processing branched DNA or blocked replication forks.</text>
</comment>
<dbReference type="SUPFAM" id="SSF52540">
    <property type="entry name" value="P-loop containing nucleoside triphosphate hydrolases"/>
    <property type="match status" value="1"/>
</dbReference>
<keyword evidence="7 11" id="KW-0067">ATP-binding</keyword>
<evidence type="ECO:0000256" key="10">
    <source>
        <dbReference type="ARBA" id="ARBA00023204"/>
    </source>
</evidence>
<keyword evidence="9 11" id="KW-0238">DNA-binding</keyword>
<dbReference type="GO" id="GO:0140664">
    <property type="term" value="F:ATP-dependent DNA damage sensor activity"/>
    <property type="evidence" value="ECO:0007669"/>
    <property type="project" value="InterPro"/>
</dbReference>